<comment type="caution">
    <text evidence="6">Lacks conserved residue(s) required for the propagation of feature annotation.</text>
</comment>
<evidence type="ECO:0000256" key="6">
    <source>
        <dbReference type="RuleBase" id="RU363054"/>
    </source>
</evidence>
<feature type="transmembrane region" description="Helical" evidence="5">
    <location>
        <begin position="6"/>
        <end position="21"/>
    </location>
</feature>
<organism evidence="8 9">
    <name type="scientific">Paracoccus niistensis</name>
    <dbReference type="NCBI Taxonomy" id="632935"/>
    <lineage>
        <taxon>Bacteria</taxon>
        <taxon>Pseudomonadati</taxon>
        <taxon>Pseudomonadota</taxon>
        <taxon>Alphaproteobacteria</taxon>
        <taxon>Rhodobacterales</taxon>
        <taxon>Paracoccaceae</taxon>
        <taxon>Paracoccus</taxon>
    </lineage>
</organism>
<dbReference type="Pfam" id="PF00528">
    <property type="entry name" value="BPD_transp_1"/>
    <property type="match status" value="1"/>
</dbReference>
<evidence type="ECO:0000259" key="7">
    <source>
        <dbReference type="PROSITE" id="PS50928"/>
    </source>
</evidence>
<proteinExistence type="inferred from homology"/>
<evidence type="ECO:0000313" key="9">
    <source>
        <dbReference type="Proteomes" id="UP001589799"/>
    </source>
</evidence>
<protein>
    <recommendedName>
        <fullName evidence="6">Phosphate transport system permease protein</fullName>
    </recommendedName>
</protein>
<feature type="transmembrane region" description="Helical" evidence="5">
    <location>
        <begin position="207"/>
        <end position="228"/>
    </location>
</feature>
<keyword evidence="6" id="KW-0592">Phosphate transport</keyword>
<dbReference type="Gene3D" id="1.10.3720.10">
    <property type="entry name" value="MetI-like"/>
    <property type="match status" value="1"/>
</dbReference>
<feature type="transmembrane region" description="Helical" evidence="5">
    <location>
        <begin position="107"/>
        <end position="128"/>
    </location>
</feature>
<evidence type="ECO:0000256" key="3">
    <source>
        <dbReference type="ARBA" id="ARBA00022989"/>
    </source>
</evidence>
<gene>
    <name evidence="8" type="primary">pstC</name>
    <name evidence="8" type="ORF">ACFFII_05650</name>
</gene>
<reference evidence="8 9" key="1">
    <citation type="submission" date="2024-09" db="EMBL/GenBank/DDBJ databases">
        <authorList>
            <person name="Sun Q."/>
            <person name="Mori K."/>
        </authorList>
    </citation>
    <scope>NUCLEOTIDE SEQUENCE [LARGE SCALE GENOMIC DNA]</scope>
    <source>
        <strain evidence="8 9">KCTC 22789</strain>
    </source>
</reference>
<comment type="function">
    <text evidence="6">Part of the binding-protein-dependent transport system for phosphate; probably responsible for the translocation of the substrate across the membrane.</text>
</comment>
<keyword evidence="9" id="KW-1185">Reference proteome</keyword>
<sequence length="393" mass="41872">MSPFWITIAILALAALGYLLGRSRSIRLAGGDTRALHSRPTYHGWHVALFTALPALVLLALTRLLQAPDWLAPAALALGVAGLAFALSRTAPQFRARNVVEQVVRGILIVCSLIAIATTVAIVLSLVFESLRFFQMYPWQDFFFGTEWTPSFGGGSELGMLPLLWGTLYISLIALLVAVPVGLYAAIYMSEYATPRVRSVVKPAIEVLAGIPTIVYGLFALVTVGPLLRDWIAQPLGLGSSGSSVMTAGLVMGMMLIPFVSSLSDDIINAVPQSLRDGSLAMGSTHSETIRQVVLPAALPGIVGAVLLAASRAIGETMIVVLGAGAMARISPNPFEAMTTITVKIVGQLTGDNDFASPETLVAFALGLTLFVMTLGLNVLALYIVRKYREQYE</sequence>
<feature type="domain" description="ABC transmembrane type-1" evidence="7">
    <location>
        <begin position="164"/>
        <end position="381"/>
    </location>
</feature>
<evidence type="ECO:0000256" key="1">
    <source>
        <dbReference type="ARBA" id="ARBA00004651"/>
    </source>
</evidence>
<evidence type="ECO:0000256" key="5">
    <source>
        <dbReference type="RuleBase" id="RU363032"/>
    </source>
</evidence>
<keyword evidence="5" id="KW-0813">Transport</keyword>
<dbReference type="Pfam" id="PF12501">
    <property type="entry name" value="DUF3708"/>
    <property type="match status" value="1"/>
</dbReference>
<keyword evidence="2 5" id="KW-0812">Transmembrane</keyword>
<feature type="transmembrane region" description="Helical" evidence="5">
    <location>
        <begin position="42"/>
        <end position="64"/>
    </location>
</feature>
<dbReference type="PANTHER" id="PTHR42727">
    <property type="entry name" value="PHOSPHATE TRANSPORT SYSTEM PERMEASE PROTEIN"/>
    <property type="match status" value="1"/>
</dbReference>
<dbReference type="PANTHER" id="PTHR42727:SF1">
    <property type="entry name" value="PHOSPHATE TRANSPORT SYSTEM PERMEASE"/>
    <property type="match status" value="1"/>
</dbReference>
<dbReference type="InterPro" id="IPR000515">
    <property type="entry name" value="MetI-like"/>
</dbReference>
<dbReference type="CDD" id="cd06261">
    <property type="entry name" value="TM_PBP2"/>
    <property type="match status" value="1"/>
</dbReference>
<dbReference type="NCBIfam" id="TIGR02138">
    <property type="entry name" value="phosphate_pstC"/>
    <property type="match status" value="1"/>
</dbReference>
<evidence type="ECO:0000313" key="8">
    <source>
        <dbReference type="EMBL" id="MFC0340246.1"/>
    </source>
</evidence>
<name>A0ABV6I1Y3_9RHOB</name>
<dbReference type="PROSITE" id="PS50928">
    <property type="entry name" value="ABC_TM1"/>
    <property type="match status" value="1"/>
</dbReference>
<evidence type="ECO:0000256" key="2">
    <source>
        <dbReference type="ARBA" id="ARBA00022692"/>
    </source>
</evidence>
<keyword evidence="6" id="KW-1003">Cell membrane</keyword>
<feature type="transmembrane region" description="Helical" evidence="5">
    <location>
        <begin position="248"/>
        <end position="272"/>
    </location>
</feature>
<dbReference type="EMBL" id="JBHLWE010000017">
    <property type="protein sequence ID" value="MFC0340246.1"/>
    <property type="molecule type" value="Genomic_DNA"/>
</dbReference>
<dbReference type="InterPro" id="IPR035906">
    <property type="entry name" value="MetI-like_sf"/>
</dbReference>
<feature type="transmembrane region" description="Helical" evidence="5">
    <location>
        <begin position="70"/>
        <end position="87"/>
    </location>
</feature>
<dbReference type="InterPro" id="IPR011864">
    <property type="entry name" value="Phosphate_PstC"/>
</dbReference>
<comment type="subcellular location">
    <subcellularLocation>
        <location evidence="6">Cell inner membrane</location>
        <topology evidence="6">Multi-pass membrane protein</topology>
    </subcellularLocation>
    <subcellularLocation>
        <location evidence="1 5">Cell membrane</location>
        <topology evidence="1 5">Multi-pass membrane protein</topology>
    </subcellularLocation>
</comment>
<keyword evidence="6" id="KW-0997">Cell inner membrane</keyword>
<keyword evidence="3 5" id="KW-1133">Transmembrane helix</keyword>
<dbReference type="Proteomes" id="UP001589799">
    <property type="component" value="Unassembled WGS sequence"/>
</dbReference>
<evidence type="ECO:0000256" key="4">
    <source>
        <dbReference type="ARBA" id="ARBA00023136"/>
    </source>
</evidence>
<dbReference type="SUPFAM" id="SSF161098">
    <property type="entry name" value="MetI-like"/>
    <property type="match status" value="1"/>
</dbReference>
<feature type="transmembrane region" description="Helical" evidence="5">
    <location>
        <begin position="361"/>
        <end position="385"/>
    </location>
</feature>
<dbReference type="InterPro" id="IPR022182">
    <property type="entry name" value="PstC_N"/>
</dbReference>
<accession>A0ABV6I1Y3</accession>
<feature type="transmembrane region" description="Helical" evidence="5">
    <location>
        <begin position="293"/>
        <end position="314"/>
    </location>
</feature>
<feature type="transmembrane region" description="Helical" evidence="5">
    <location>
        <begin position="163"/>
        <end position="187"/>
    </location>
</feature>
<comment type="caution">
    <text evidence="8">The sequence shown here is derived from an EMBL/GenBank/DDBJ whole genome shotgun (WGS) entry which is preliminary data.</text>
</comment>
<dbReference type="RefSeq" id="WP_377697907.1">
    <property type="nucleotide sequence ID" value="NZ_JBHLWE010000017.1"/>
</dbReference>
<comment type="similarity">
    <text evidence="6">Belongs to the binding-protein-dependent transport system permease family. CysTW subfamily.</text>
</comment>
<keyword evidence="4 5" id="KW-0472">Membrane</keyword>